<evidence type="ECO:0000313" key="3">
    <source>
        <dbReference type="Proteomes" id="UP000184423"/>
    </source>
</evidence>
<dbReference type="AlphaFoldDB" id="A0A1M4VDI9"/>
<sequence length="92" mass="10749">MENMDNVIVLTDENGQETSFEFITDLEVDGNVYYVLYPVDSEEEDAVVFKVEVDEEGQEVLSVIEDDDEFEKVAEAYQEWLDSDEDFEFDEE</sequence>
<gene>
    <name evidence="2" type="ORF">SAMN02746091_00876</name>
</gene>
<comment type="similarity">
    <text evidence="1">Belongs to the UPF0473 family.</text>
</comment>
<dbReference type="Proteomes" id="UP000184423">
    <property type="component" value="Unassembled WGS sequence"/>
</dbReference>
<dbReference type="InterPro" id="IPR009711">
    <property type="entry name" value="UPF0473"/>
</dbReference>
<dbReference type="Pfam" id="PF06949">
    <property type="entry name" value="DUF1292"/>
    <property type="match status" value="1"/>
</dbReference>
<dbReference type="EMBL" id="FQVG01000011">
    <property type="protein sequence ID" value="SHE66992.1"/>
    <property type="molecule type" value="Genomic_DNA"/>
</dbReference>
<evidence type="ECO:0000256" key="1">
    <source>
        <dbReference type="HAMAP-Rule" id="MF_01448"/>
    </source>
</evidence>
<proteinExistence type="inferred from homology"/>
<dbReference type="RefSeq" id="WP_027308314.1">
    <property type="nucleotide sequence ID" value="NZ_FQVG01000011.1"/>
</dbReference>
<accession>A0A1M4VDI9</accession>
<name>A0A1M4VDI9_9CLOT</name>
<keyword evidence="3" id="KW-1185">Reference proteome</keyword>
<protein>
    <recommendedName>
        <fullName evidence="1">UPF0473 protein SAMN02746091_00876</fullName>
    </recommendedName>
</protein>
<evidence type="ECO:0000313" key="2">
    <source>
        <dbReference type="EMBL" id="SHE66992.1"/>
    </source>
</evidence>
<reference evidence="3" key="1">
    <citation type="submission" date="2016-11" db="EMBL/GenBank/DDBJ databases">
        <authorList>
            <person name="Varghese N."/>
            <person name="Submissions S."/>
        </authorList>
    </citation>
    <scope>NUCLEOTIDE SEQUENCE [LARGE SCALE GENOMIC DNA]</scope>
    <source>
        <strain evidence="3">DSM 10124</strain>
    </source>
</reference>
<dbReference type="HAMAP" id="MF_01448">
    <property type="entry name" value="UPF0473"/>
    <property type="match status" value="1"/>
</dbReference>
<organism evidence="2 3">
    <name type="scientific">Caloramator proteoclasticus DSM 10124</name>
    <dbReference type="NCBI Taxonomy" id="1121262"/>
    <lineage>
        <taxon>Bacteria</taxon>
        <taxon>Bacillati</taxon>
        <taxon>Bacillota</taxon>
        <taxon>Clostridia</taxon>
        <taxon>Eubacteriales</taxon>
        <taxon>Clostridiaceae</taxon>
        <taxon>Caloramator</taxon>
    </lineage>
</organism>